<comment type="caution">
    <text evidence="2">The sequence shown here is derived from an EMBL/GenBank/DDBJ whole genome shotgun (WGS) entry which is preliminary data.</text>
</comment>
<proteinExistence type="predicted"/>
<dbReference type="InterPro" id="IPR029064">
    <property type="entry name" value="Ribosomal_eL30-like_sf"/>
</dbReference>
<dbReference type="AlphaFoldDB" id="A0A252F0S4"/>
<feature type="region of interest" description="Disordered" evidence="1">
    <location>
        <begin position="114"/>
        <end position="154"/>
    </location>
</feature>
<sequence>MNDVLSLLGLCLRAGKLVYGDDAVADTVAAGDARLLVLAADAGANISRRAARHTETAGVPVLRITEDAAQMGWAIGRRATAICCITDIGFAASAAQKAAEADAQYAALAQQLSEKKTRIQSRRGRKKPRRKSAGGQSTGGVNQSTHTKRGGERA</sequence>
<evidence type="ECO:0000256" key="1">
    <source>
        <dbReference type="SAM" id="MobiDB-lite"/>
    </source>
</evidence>
<evidence type="ECO:0000313" key="3">
    <source>
        <dbReference type="Proteomes" id="UP000194903"/>
    </source>
</evidence>
<dbReference type="Gene3D" id="3.30.1330.30">
    <property type="match status" value="1"/>
</dbReference>
<reference evidence="2 3" key="1">
    <citation type="submission" date="2017-05" db="EMBL/GenBank/DDBJ databases">
        <title>Butyricicoccus porcorum sp. nov. a butyrate-producing bacterium from the swine intestinal tract.</title>
        <authorList>
            <person name="Trachsel J."/>
            <person name="Humphrey S."/>
            <person name="Allen H.K."/>
        </authorList>
    </citation>
    <scope>NUCLEOTIDE SEQUENCE [LARGE SCALE GENOMIC DNA]</scope>
    <source>
        <strain evidence="2">BB10</strain>
    </source>
</reference>
<keyword evidence="3" id="KW-1185">Reference proteome</keyword>
<dbReference type="Proteomes" id="UP000194903">
    <property type="component" value="Unassembled WGS sequence"/>
</dbReference>
<protein>
    <recommendedName>
        <fullName evidence="4">Ribosomal protein L7Ae/L30e/S12e/Gadd45 domain-containing protein</fullName>
    </recommendedName>
</protein>
<dbReference type="EMBL" id="NHOC01000019">
    <property type="protein sequence ID" value="OUM19398.1"/>
    <property type="molecule type" value="Genomic_DNA"/>
</dbReference>
<gene>
    <name evidence="2" type="ORF">CBW42_13210</name>
</gene>
<feature type="compositionally biased region" description="Basic residues" evidence="1">
    <location>
        <begin position="118"/>
        <end position="132"/>
    </location>
</feature>
<dbReference type="RefSeq" id="WP_087022459.1">
    <property type="nucleotide sequence ID" value="NZ_CP178353.1"/>
</dbReference>
<organism evidence="2 3">
    <name type="scientific">Butyricicoccus porcorum</name>
    <dbReference type="NCBI Taxonomy" id="1945634"/>
    <lineage>
        <taxon>Bacteria</taxon>
        <taxon>Bacillati</taxon>
        <taxon>Bacillota</taxon>
        <taxon>Clostridia</taxon>
        <taxon>Eubacteriales</taxon>
        <taxon>Butyricicoccaceae</taxon>
        <taxon>Butyricicoccus</taxon>
    </lineage>
</organism>
<accession>A0A252F0S4</accession>
<name>A0A252F0S4_9FIRM</name>
<evidence type="ECO:0000313" key="2">
    <source>
        <dbReference type="EMBL" id="OUM19398.1"/>
    </source>
</evidence>
<evidence type="ECO:0008006" key="4">
    <source>
        <dbReference type="Google" id="ProtNLM"/>
    </source>
</evidence>
<dbReference type="OrthoDB" id="9794863at2"/>
<dbReference type="SUPFAM" id="SSF55315">
    <property type="entry name" value="L30e-like"/>
    <property type="match status" value="1"/>
</dbReference>